<dbReference type="GO" id="GO:0005536">
    <property type="term" value="F:D-glucose binding"/>
    <property type="evidence" value="ECO:0007669"/>
    <property type="project" value="InterPro"/>
</dbReference>
<dbReference type="EC" id="2.7.1.-" evidence="3"/>
<keyword evidence="3" id="KW-0067">ATP-binding</keyword>
<dbReference type="PANTHER" id="PTHR19443:SF6">
    <property type="entry name" value="HEXOKINASE-4"/>
    <property type="match status" value="1"/>
</dbReference>
<dbReference type="GO" id="GO:0006096">
    <property type="term" value="P:glycolytic process"/>
    <property type="evidence" value="ECO:0007669"/>
    <property type="project" value="UniProtKB-KW"/>
</dbReference>
<evidence type="ECO:0000259" key="4">
    <source>
        <dbReference type="Pfam" id="PF00349"/>
    </source>
</evidence>
<evidence type="ECO:0000313" key="5">
    <source>
        <dbReference type="EMBL" id="DAD30292.1"/>
    </source>
</evidence>
<dbReference type="InterPro" id="IPR043129">
    <property type="entry name" value="ATPase_NBD"/>
</dbReference>
<dbReference type="AlphaFoldDB" id="A0A822YD84"/>
<evidence type="ECO:0000313" key="6">
    <source>
        <dbReference type="Proteomes" id="UP000607653"/>
    </source>
</evidence>
<keyword evidence="3" id="KW-0547">Nucleotide-binding</keyword>
<dbReference type="SUPFAM" id="SSF53067">
    <property type="entry name" value="Actin-like ATPase domain"/>
    <property type="match status" value="1"/>
</dbReference>
<proteinExistence type="inferred from homology"/>
<comment type="similarity">
    <text evidence="3">Belongs to the hexokinase family.</text>
</comment>
<dbReference type="GO" id="GO:0001678">
    <property type="term" value="P:intracellular glucose homeostasis"/>
    <property type="evidence" value="ECO:0007669"/>
    <property type="project" value="InterPro"/>
</dbReference>
<dbReference type="GO" id="GO:0004340">
    <property type="term" value="F:glucokinase activity"/>
    <property type="evidence" value="ECO:0007669"/>
    <property type="project" value="UniProtKB-ARBA"/>
</dbReference>
<dbReference type="GO" id="GO:0005524">
    <property type="term" value="F:ATP binding"/>
    <property type="evidence" value="ECO:0007669"/>
    <property type="project" value="UniProtKB-UniRule"/>
</dbReference>
<evidence type="ECO:0000256" key="2">
    <source>
        <dbReference type="ARBA" id="ARBA00023152"/>
    </source>
</evidence>
<keyword evidence="3" id="KW-0418">Kinase</keyword>
<dbReference type="InterPro" id="IPR001312">
    <property type="entry name" value="Hexokinase"/>
</dbReference>
<organism evidence="5 6">
    <name type="scientific">Nelumbo nucifera</name>
    <name type="common">Sacred lotus</name>
    <dbReference type="NCBI Taxonomy" id="4432"/>
    <lineage>
        <taxon>Eukaryota</taxon>
        <taxon>Viridiplantae</taxon>
        <taxon>Streptophyta</taxon>
        <taxon>Embryophyta</taxon>
        <taxon>Tracheophyta</taxon>
        <taxon>Spermatophyta</taxon>
        <taxon>Magnoliopsida</taxon>
        <taxon>Proteales</taxon>
        <taxon>Nelumbonaceae</taxon>
        <taxon>Nelumbo</taxon>
    </lineage>
</organism>
<comment type="pathway">
    <text evidence="1">Carbohydrate degradation; glycolysis; D-glyceraldehyde 3-phosphate and glycerone phosphate from D-glucose: step 1/4.</text>
</comment>
<protein>
    <recommendedName>
        <fullName evidence="3">Phosphotransferase</fullName>
        <ecNumber evidence="3">2.7.1.-</ecNumber>
    </recommendedName>
</protein>
<dbReference type="PANTHER" id="PTHR19443">
    <property type="entry name" value="HEXOKINASE"/>
    <property type="match status" value="1"/>
</dbReference>
<gene>
    <name evidence="5" type="ORF">HUJ06_031760</name>
</gene>
<dbReference type="Gene3D" id="3.30.420.40">
    <property type="match status" value="1"/>
</dbReference>
<accession>A0A822YD84</accession>
<dbReference type="EMBL" id="DUZY01000002">
    <property type="protein sequence ID" value="DAD30292.1"/>
    <property type="molecule type" value="Genomic_DNA"/>
</dbReference>
<dbReference type="Pfam" id="PF00349">
    <property type="entry name" value="Hexokinase_1"/>
    <property type="match status" value="1"/>
</dbReference>
<dbReference type="InterPro" id="IPR019807">
    <property type="entry name" value="Hexokinase_BS"/>
</dbReference>
<reference evidence="5 6" key="1">
    <citation type="journal article" date="2020" name="Mol. Biol. Evol.">
        <title>Distinct Expression and Methylation Patterns for Genes with Different Fates following a Single Whole-Genome Duplication in Flowering Plants.</title>
        <authorList>
            <person name="Shi T."/>
            <person name="Rahmani R.S."/>
            <person name="Gugger P.F."/>
            <person name="Wang M."/>
            <person name="Li H."/>
            <person name="Zhang Y."/>
            <person name="Li Z."/>
            <person name="Wang Q."/>
            <person name="Van de Peer Y."/>
            <person name="Marchal K."/>
            <person name="Chen J."/>
        </authorList>
    </citation>
    <scope>NUCLEOTIDE SEQUENCE [LARGE SCALE GENOMIC DNA]</scope>
    <source>
        <tissue evidence="5">Leaf</tissue>
    </source>
</reference>
<keyword evidence="3" id="KW-0808">Transferase</keyword>
<dbReference type="PROSITE" id="PS51748">
    <property type="entry name" value="HEXOKINASE_2"/>
    <property type="match status" value="1"/>
</dbReference>
<comment type="caution">
    <text evidence="5">The sequence shown here is derived from an EMBL/GenBank/DDBJ whole genome shotgun (WGS) entry which is preliminary data.</text>
</comment>
<dbReference type="InterPro" id="IPR022672">
    <property type="entry name" value="Hexokinase_N"/>
</dbReference>
<keyword evidence="2 3" id="KW-0324">Glycolysis</keyword>
<keyword evidence="6" id="KW-1185">Reference proteome</keyword>
<sequence length="69" mass="7838">MQDLFDFIASTLEKFVEKEGNGYIVPLDRRRELGFTFSFPVKQTSVSSGILIKWTKGFSIEDMVSGMVL</sequence>
<dbReference type="PROSITE" id="PS00378">
    <property type="entry name" value="HEXOKINASE_1"/>
    <property type="match status" value="1"/>
</dbReference>
<dbReference type="Proteomes" id="UP000607653">
    <property type="component" value="Unassembled WGS sequence"/>
</dbReference>
<evidence type="ECO:0000256" key="3">
    <source>
        <dbReference type="RuleBase" id="RU362007"/>
    </source>
</evidence>
<name>A0A822YD84_NELNU</name>
<feature type="domain" description="Hexokinase N-terminal" evidence="4">
    <location>
        <begin position="2"/>
        <end position="65"/>
    </location>
</feature>
<evidence type="ECO:0000256" key="1">
    <source>
        <dbReference type="ARBA" id="ARBA00004888"/>
    </source>
</evidence>